<feature type="compositionally biased region" description="Low complexity" evidence="1">
    <location>
        <begin position="472"/>
        <end position="501"/>
    </location>
</feature>
<dbReference type="CDD" id="cd20557">
    <property type="entry name" value="CYCLIN_ScPCL1-like"/>
    <property type="match status" value="1"/>
</dbReference>
<dbReference type="Gene3D" id="1.10.472.10">
    <property type="entry name" value="Cyclin-like"/>
    <property type="match status" value="1"/>
</dbReference>
<dbReference type="GO" id="GO:0019901">
    <property type="term" value="F:protein kinase binding"/>
    <property type="evidence" value="ECO:0007669"/>
    <property type="project" value="InterPro"/>
</dbReference>
<dbReference type="GO" id="GO:0005634">
    <property type="term" value="C:nucleus"/>
    <property type="evidence" value="ECO:0007669"/>
    <property type="project" value="TreeGrafter"/>
</dbReference>
<dbReference type="InterPro" id="IPR013922">
    <property type="entry name" value="Cyclin_PHO80-like"/>
</dbReference>
<dbReference type="EMBL" id="PNEN01000413">
    <property type="protein sequence ID" value="PPJ59247.1"/>
    <property type="molecule type" value="Genomic_DNA"/>
</dbReference>
<dbReference type="STRING" id="357750.A0A2S6CHR3"/>
<dbReference type="GO" id="GO:0016538">
    <property type="term" value="F:cyclin-dependent protein serine/threonine kinase regulator activity"/>
    <property type="evidence" value="ECO:0007669"/>
    <property type="project" value="TreeGrafter"/>
</dbReference>
<dbReference type="Proteomes" id="UP000237631">
    <property type="component" value="Unassembled WGS sequence"/>
</dbReference>
<feature type="compositionally biased region" description="Low complexity" evidence="1">
    <location>
        <begin position="117"/>
        <end position="128"/>
    </location>
</feature>
<gene>
    <name evidence="2" type="ORF">CBER1_05348</name>
</gene>
<feature type="compositionally biased region" description="Polar residues" evidence="1">
    <location>
        <begin position="373"/>
        <end position="383"/>
    </location>
</feature>
<feature type="region of interest" description="Disordered" evidence="1">
    <location>
        <begin position="572"/>
        <end position="648"/>
    </location>
</feature>
<dbReference type="OrthoDB" id="286814at2759"/>
<feature type="compositionally biased region" description="Polar residues" evidence="1">
    <location>
        <begin position="1"/>
        <end position="13"/>
    </location>
</feature>
<accession>A0A2S6CHR3</accession>
<feature type="compositionally biased region" description="Basic and acidic residues" evidence="1">
    <location>
        <begin position="607"/>
        <end position="619"/>
    </location>
</feature>
<proteinExistence type="predicted"/>
<evidence type="ECO:0000313" key="2">
    <source>
        <dbReference type="EMBL" id="PPJ59247.1"/>
    </source>
</evidence>
<feature type="region of interest" description="Disordered" evidence="1">
    <location>
        <begin position="464"/>
        <end position="501"/>
    </location>
</feature>
<name>A0A2S6CHR3_9PEZI</name>
<feature type="region of interest" description="Disordered" evidence="1">
    <location>
        <begin position="1"/>
        <end position="87"/>
    </location>
</feature>
<feature type="region of interest" description="Disordered" evidence="1">
    <location>
        <begin position="351"/>
        <end position="430"/>
    </location>
</feature>
<evidence type="ECO:0000256" key="1">
    <source>
        <dbReference type="SAM" id="MobiDB-lite"/>
    </source>
</evidence>
<keyword evidence="3" id="KW-1185">Reference proteome</keyword>
<evidence type="ECO:0000313" key="3">
    <source>
        <dbReference type="Proteomes" id="UP000237631"/>
    </source>
</evidence>
<dbReference type="PANTHER" id="PTHR15615">
    <property type="match status" value="1"/>
</dbReference>
<feature type="compositionally biased region" description="Low complexity" evidence="1">
    <location>
        <begin position="413"/>
        <end position="430"/>
    </location>
</feature>
<sequence>MMSTEIDFSSSNGHGPEASHYGPYEPSITSSTSSQSSVFSDAVSASSSIATSISDDFRSSQEDSGERDRVCGQAHSQFQHHDHPRNDGHLALADLIKSNDQCPSYADVTSVPPTHQPNPRRCSPSRGSRPPPLVRQRDRKVNFVDNLVDSATQMVEVIWPLSVVPCRAEAGGRGVLPLRTYIEETLKRSRTSYSTLQVALYYLVLIRPHVPETDFTMEQTVDCPAERALMCGRRMFLAALILASKYLQDRNYSAKAWSKMSGLRVSEINANERNFLSKIDWKLHIPKPAFEKWQEIVLKYSPNSPSSPGWDALSGNSTWKRIIPSLTADLNKLPMPDEIMVAEHERTSYFDLASPSTSTPVSSKDGLRPPRIASTSQDSTPTPATVLPRFLEPSPNVIPPTPALARMAPLPTPAMTPQSAASSTPAASACGSRQSSMASAMALAQQKSLNRCVMDAPEFEFRHAHRPTRRPSIMSMGSSSYGSSPESLMSDYSRSSRSSSVSSVSTVSTASSLAPRACLARQATCRNAGLLPSKPIRDEQVGTVMKPIVIDDDVEMVSSPTMADFSVSEKVLHAPHRHSRGAKNSSQVGSAPATDKSKKRVRSQGHRRSELQEEVRYLLEESMNDDEMDLDDRVSPAPASEHANSMLSRGPSVVSFRNMQPPATLGGWDYGRIPVQKNDGKKRTCCSVRAMSISPVPLYGEVA</sequence>
<dbReference type="PANTHER" id="PTHR15615:SF36">
    <property type="entry name" value="PHO85 CYCLIN-5"/>
    <property type="match status" value="1"/>
</dbReference>
<feature type="compositionally biased region" description="Low complexity" evidence="1">
    <location>
        <begin position="27"/>
        <end position="54"/>
    </location>
</feature>
<protein>
    <recommendedName>
        <fullName evidence="4">Cyclin N-terminal domain-containing protein</fullName>
    </recommendedName>
</protein>
<evidence type="ECO:0008006" key="4">
    <source>
        <dbReference type="Google" id="ProtNLM"/>
    </source>
</evidence>
<feature type="compositionally biased region" description="Basic residues" evidence="1">
    <location>
        <begin position="597"/>
        <end position="606"/>
    </location>
</feature>
<dbReference type="GO" id="GO:0000307">
    <property type="term" value="C:cyclin-dependent protein kinase holoenzyme complex"/>
    <property type="evidence" value="ECO:0007669"/>
    <property type="project" value="TreeGrafter"/>
</dbReference>
<reference evidence="3" key="1">
    <citation type="journal article" date="2017" name="bioRxiv">
        <title>Conservation of a gene cluster reveals novel cercosporin biosynthetic mechanisms and extends production to the genus Colletotrichum.</title>
        <authorList>
            <person name="de Jonge R."/>
            <person name="Ebert M.K."/>
            <person name="Huitt-Roehl C.R."/>
            <person name="Pal P."/>
            <person name="Suttle J.C."/>
            <person name="Spanner R.E."/>
            <person name="Neubauer J.D."/>
            <person name="Jurick W.M.II."/>
            <person name="Stott K.A."/>
            <person name="Secor G.A."/>
            <person name="Thomma B.P.H.J."/>
            <person name="Van de Peer Y."/>
            <person name="Townsend C.A."/>
            <person name="Bolton M.D."/>
        </authorList>
    </citation>
    <scope>NUCLEOTIDE SEQUENCE [LARGE SCALE GENOMIC DNA]</scope>
    <source>
        <strain evidence="3">CBS538.71</strain>
    </source>
</reference>
<feature type="region of interest" description="Disordered" evidence="1">
    <location>
        <begin position="103"/>
        <end position="136"/>
    </location>
</feature>
<comment type="caution">
    <text evidence="2">The sequence shown here is derived from an EMBL/GenBank/DDBJ whole genome shotgun (WGS) entry which is preliminary data.</text>
</comment>
<organism evidence="2 3">
    <name type="scientific">Cercospora berteroae</name>
    <dbReference type="NCBI Taxonomy" id="357750"/>
    <lineage>
        <taxon>Eukaryota</taxon>
        <taxon>Fungi</taxon>
        <taxon>Dikarya</taxon>
        <taxon>Ascomycota</taxon>
        <taxon>Pezizomycotina</taxon>
        <taxon>Dothideomycetes</taxon>
        <taxon>Dothideomycetidae</taxon>
        <taxon>Mycosphaerellales</taxon>
        <taxon>Mycosphaerellaceae</taxon>
        <taxon>Cercospora</taxon>
    </lineage>
</organism>
<feature type="compositionally biased region" description="Basic and acidic residues" evidence="1">
    <location>
        <begin position="55"/>
        <end position="70"/>
    </location>
</feature>
<dbReference type="Pfam" id="PF08613">
    <property type="entry name" value="Cyclin"/>
    <property type="match status" value="1"/>
</dbReference>
<dbReference type="AlphaFoldDB" id="A0A2S6CHR3"/>